<proteinExistence type="predicted"/>
<feature type="region of interest" description="Disordered" evidence="1">
    <location>
        <begin position="43"/>
        <end position="64"/>
    </location>
</feature>
<dbReference type="Proteomes" id="UP000694565">
    <property type="component" value="Unplaced"/>
</dbReference>
<accession>A0A8C2YZI3</accession>
<keyword evidence="3" id="KW-1185">Reference proteome</keyword>
<evidence type="ECO:0000256" key="1">
    <source>
        <dbReference type="SAM" id="MobiDB-lite"/>
    </source>
</evidence>
<reference evidence="2" key="2">
    <citation type="submission" date="2025-09" db="UniProtKB">
        <authorList>
            <consortium name="Ensembl"/>
        </authorList>
    </citation>
    <scope>IDENTIFICATION</scope>
</reference>
<dbReference type="Ensembl" id="ENSCLMT00005009581.1">
    <property type="protein sequence ID" value="ENSCLMP00005008778.1"/>
    <property type="gene ID" value="ENSCLMG00005005017.1"/>
</dbReference>
<protein>
    <submittedName>
        <fullName evidence="2">Uncharacterized protein</fullName>
    </submittedName>
</protein>
<feature type="compositionally biased region" description="Pro residues" evidence="1">
    <location>
        <begin position="47"/>
        <end position="59"/>
    </location>
</feature>
<dbReference type="AlphaFoldDB" id="A0A8C2YZI3"/>
<name>A0A8C2YZI3_CYCLU</name>
<reference evidence="2" key="1">
    <citation type="submission" date="2025-08" db="UniProtKB">
        <authorList>
            <consortium name="Ensembl"/>
        </authorList>
    </citation>
    <scope>IDENTIFICATION</scope>
</reference>
<sequence>RIKGVEVFCPLDPPPPYEVIAGGSADAVTQVRSPSKEIALTELTVNPTPPPGAPVPGRTPSPHSSAAPVPFVITTRLKVCLWRRFTVCSFPDSVSDRFDCLLYILLGLYFTCQDIVSAPLVVLVHVLSWPLLIRYLQLLVEVM</sequence>
<organism evidence="2 3">
    <name type="scientific">Cyclopterus lumpus</name>
    <name type="common">Lumpsucker</name>
    <dbReference type="NCBI Taxonomy" id="8103"/>
    <lineage>
        <taxon>Eukaryota</taxon>
        <taxon>Metazoa</taxon>
        <taxon>Chordata</taxon>
        <taxon>Craniata</taxon>
        <taxon>Vertebrata</taxon>
        <taxon>Euteleostomi</taxon>
        <taxon>Actinopterygii</taxon>
        <taxon>Neopterygii</taxon>
        <taxon>Teleostei</taxon>
        <taxon>Neoteleostei</taxon>
        <taxon>Acanthomorphata</taxon>
        <taxon>Eupercaria</taxon>
        <taxon>Perciformes</taxon>
        <taxon>Cottioidei</taxon>
        <taxon>Cottales</taxon>
        <taxon>Cyclopteridae</taxon>
        <taxon>Cyclopterus</taxon>
    </lineage>
</organism>
<evidence type="ECO:0000313" key="3">
    <source>
        <dbReference type="Proteomes" id="UP000694565"/>
    </source>
</evidence>
<evidence type="ECO:0000313" key="2">
    <source>
        <dbReference type="Ensembl" id="ENSCLMP00005008778.1"/>
    </source>
</evidence>